<proteinExistence type="predicted"/>
<gene>
    <name evidence="2" type="ORF">HUG12_19475</name>
</gene>
<keyword evidence="3" id="KW-1185">Reference proteome</keyword>
<dbReference type="PANTHER" id="PTHR39518:SF2">
    <property type="entry name" value="UPF0215 PROTEIN MJ1150"/>
    <property type="match status" value="1"/>
</dbReference>
<dbReference type="AlphaFoldDB" id="A0A7D5QJI2"/>
<organism evidence="2 3">
    <name type="scientific">Halorarum salinum</name>
    <dbReference type="NCBI Taxonomy" id="2743089"/>
    <lineage>
        <taxon>Archaea</taxon>
        <taxon>Methanobacteriati</taxon>
        <taxon>Methanobacteriota</taxon>
        <taxon>Stenosarchaea group</taxon>
        <taxon>Halobacteria</taxon>
        <taxon>Halobacteriales</taxon>
        <taxon>Haloferacaceae</taxon>
        <taxon>Halorarum</taxon>
    </lineage>
</organism>
<evidence type="ECO:0000256" key="1">
    <source>
        <dbReference type="SAM" id="MobiDB-lite"/>
    </source>
</evidence>
<reference evidence="2 3" key="1">
    <citation type="submission" date="2020-06" db="EMBL/GenBank/DDBJ databases">
        <title>NJ-3-1, isolated from saline soil.</title>
        <authorList>
            <person name="Cui H.L."/>
            <person name="Shi X."/>
        </authorList>
    </citation>
    <scope>NUCLEOTIDE SEQUENCE [LARGE SCALE GENOMIC DNA]</scope>
    <source>
        <strain evidence="2 3">NJ-3-1</strain>
    </source>
</reference>
<protein>
    <submittedName>
        <fullName evidence="2">DUF99 family protein</fullName>
    </submittedName>
</protein>
<feature type="compositionally biased region" description="Acidic residues" evidence="1">
    <location>
        <begin position="197"/>
        <end position="208"/>
    </location>
</feature>
<evidence type="ECO:0000313" key="2">
    <source>
        <dbReference type="EMBL" id="QLG63784.1"/>
    </source>
</evidence>
<dbReference type="KEGG" id="halu:HUG12_19475"/>
<dbReference type="EMBL" id="CP058579">
    <property type="protein sequence ID" value="QLG63784.1"/>
    <property type="molecule type" value="Genomic_DNA"/>
</dbReference>
<dbReference type="InterPro" id="IPR002802">
    <property type="entry name" value="Endo_dU"/>
</dbReference>
<dbReference type="RefSeq" id="WP_179270368.1">
    <property type="nucleotide sequence ID" value="NZ_CP058579.1"/>
</dbReference>
<dbReference type="Gene3D" id="3.30.2170.10">
    <property type="entry name" value="archaeoglobus fulgidus dsm 4304 superfamily"/>
    <property type="match status" value="1"/>
</dbReference>
<evidence type="ECO:0000313" key="3">
    <source>
        <dbReference type="Proteomes" id="UP000509626"/>
    </source>
</evidence>
<dbReference type="PANTHER" id="PTHR39518">
    <property type="entry name" value="UPF0215 PROTEIN MJ1150"/>
    <property type="match status" value="1"/>
</dbReference>
<accession>A0A7D5QJI2</accession>
<sequence length="208" mass="21771">MKSGARTLGIAVSTPPGVASTAATEDAASGIVAGALVRADRVFDGLSFSTCTVGGTDYTDAVLDCVGTLGREDVQYLLTAGVAPAWFNVLDLHRVHEAVERPVLSVSFEASPGLASALGEQFSGAALEERLGTYERQPDRVRVDGTDTWVRAVGVDDDEATAVVRALTPDGERRPEPLRVARIAARAGRSFRGPDADGADGVDDDRET</sequence>
<name>A0A7D5QJI2_9EURY</name>
<dbReference type="OrthoDB" id="15207at2157"/>
<dbReference type="Proteomes" id="UP000509626">
    <property type="component" value="Chromosome"/>
</dbReference>
<feature type="region of interest" description="Disordered" evidence="1">
    <location>
        <begin position="189"/>
        <end position="208"/>
    </location>
</feature>
<dbReference type="GeneID" id="56039688"/>
<dbReference type="Pfam" id="PF01949">
    <property type="entry name" value="Endo_dU"/>
    <property type="match status" value="1"/>
</dbReference>